<keyword evidence="1" id="KW-0812">Transmembrane</keyword>
<organism evidence="2 3">
    <name type="scientific">Pararhodobacter marinus</name>
    <dbReference type="NCBI Taxonomy" id="2184063"/>
    <lineage>
        <taxon>Bacteria</taxon>
        <taxon>Pseudomonadati</taxon>
        <taxon>Pseudomonadota</taxon>
        <taxon>Alphaproteobacteria</taxon>
        <taxon>Rhodobacterales</taxon>
        <taxon>Paracoccaceae</taxon>
        <taxon>Pararhodobacter</taxon>
    </lineage>
</organism>
<dbReference type="AlphaFoldDB" id="A0A2U2CD55"/>
<accession>A0A2U2CD55</accession>
<evidence type="ECO:0000313" key="2">
    <source>
        <dbReference type="EMBL" id="PWE29828.1"/>
    </source>
</evidence>
<feature type="transmembrane region" description="Helical" evidence="1">
    <location>
        <begin position="411"/>
        <end position="428"/>
    </location>
</feature>
<protein>
    <submittedName>
        <fullName evidence="2">DUF3422 domain-containing protein</fullName>
    </submittedName>
</protein>
<dbReference type="EMBL" id="QEYD01000004">
    <property type="protein sequence ID" value="PWE29828.1"/>
    <property type="molecule type" value="Genomic_DNA"/>
</dbReference>
<name>A0A2U2CD55_9RHOB</name>
<keyword evidence="1" id="KW-0472">Membrane</keyword>
<evidence type="ECO:0000256" key="1">
    <source>
        <dbReference type="SAM" id="Phobius"/>
    </source>
</evidence>
<comment type="caution">
    <text evidence="2">The sequence shown here is derived from an EMBL/GenBank/DDBJ whole genome shotgun (WGS) entry which is preliminary data.</text>
</comment>
<dbReference type="InterPro" id="IPR021830">
    <property type="entry name" value="DUF3422"/>
</dbReference>
<gene>
    <name evidence="2" type="ORF">C4N9_07750</name>
</gene>
<dbReference type="Pfam" id="PF11902">
    <property type="entry name" value="DUF3422"/>
    <property type="match status" value="1"/>
</dbReference>
<dbReference type="Proteomes" id="UP000244940">
    <property type="component" value="Unassembled WGS sequence"/>
</dbReference>
<proteinExistence type="predicted"/>
<keyword evidence="1" id="KW-1133">Transmembrane helix</keyword>
<dbReference type="OrthoDB" id="9767470at2"/>
<reference evidence="2 3" key="1">
    <citation type="submission" date="2018-05" db="EMBL/GenBank/DDBJ databases">
        <title>Pararhodobacter marina sp. nov., isolated from deep-sea water of the Indian Ocean.</title>
        <authorList>
            <person name="Lai Q.Sr."/>
            <person name="Liu X."/>
            <person name="Shao Z."/>
        </authorList>
    </citation>
    <scope>NUCLEOTIDE SEQUENCE [LARGE SCALE GENOMIC DNA]</scope>
    <source>
        <strain evidence="2 3">CIC4N-9</strain>
    </source>
</reference>
<evidence type="ECO:0000313" key="3">
    <source>
        <dbReference type="Proteomes" id="UP000244940"/>
    </source>
</evidence>
<sequence length="436" mass="48541">MTPATPPFQDHPLRYALTNELHARPSPVVAVPATAVFLAVKPSQDAVARDRGRDRAHLVDLLDRHGAAHPAPDATHHFVRAGRHGLKWENHTEMTTWMAFSDGLTQRPFDPAAFDVFPGDWLARVPGMRVTSILFRIEEMPLADGECDPAAIRPKLEDWFVAESLAATYVLDRAAIVASDFRIDPAGHLRMAIFVHPQTGRRRVGRIVQRLCEIETYRAMSMLGLARARQVSGQMGVLDRRLGDLQAGMSGGASHAEEVLGALIEVSAELERLEMASSFRFGATRAYEAIVHDRIAVLREERYEGRQTLAEFMRRRWDPAMRTVRAAESRLALLSERAMRAGRLLSTQVEVARSAQNAELLQSMDRRADLQLRLQHTVEGLSVVAISYYAVGLVSNMVTPLAEPMGLSKTSVYAMVTPVVVLAVWLALRRIRSKLH</sequence>
<keyword evidence="3" id="KW-1185">Reference proteome</keyword>